<dbReference type="EMBL" id="MU853979">
    <property type="protein sequence ID" value="KAK3934551.1"/>
    <property type="molecule type" value="Genomic_DNA"/>
</dbReference>
<reference evidence="3" key="1">
    <citation type="journal article" date="2023" name="Mol. Phylogenet. Evol.">
        <title>Genome-scale phylogeny and comparative genomics of the fungal order Sordariales.</title>
        <authorList>
            <person name="Hensen N."/>
            <person name="Bonometti L."/>
            <person name="Westerberg I."/>
            <person name="Brannstrom I.O."/>
            <person name="Guillou S."/>
            <person name="Cros-Aarteil S."/>
            <person name="Calhoun S."/>
            <person name="Haridas S."/>
            <person name="Kuo A."/>
            <person name="Mondo S."/>
            <person name="Pangilinan J."/>
            <person name="Riley R."/>
            <person name="LaButti K."/>
            <person name="Andreopoulos B."/>
            <person name="Lipzen A."/>
            <person name="Chen C."/>
            <person name="Yan M."/>
            <person name="Daum C."/>
            <person name="Ng V."/>
            <person name="Clum A."/>
            <person name="Steindorff A."/>
            <person name="Ohm R.A."/>
            <person name="Martin F."/>
            <person name="Silar P."/>
            <person name="Natvig D.O."/>
            <person name="Lalanne C."/>
            <person name="Gautier V."/>
            <person name="Ament-Velasquez S.L."/>
            <person name="Kruys A."/>
            <person name="Hutchinson M.I."/>
            <person name="Powell A.J."/>
            <person name="Barry K."/>
            <person name="Miller A.N."/>
            <person name="Grigoriev I.V."/>
            <person name="Debuchy R."/>
            <person name="Gladieux P."/>
            <person name="Hiltunen Thoren M."/>
            <person name="Johannesson H."/>
        </authorList>
    </citation>
    <scope>NUCLEOTIDE SEQUENCE [LARGE SCALE GENOMIC DNA]</scope>
    <source>
        <strain evidence="3">CBS 340.73</strain>
    </source>
</reference>
<sequence>MWRWKDTRGIQYVADLVLGVRSGQPDQNEALQRLCGVNELRRMPSTDLLAYRWLPRASVANAVERVLNTFNRGHMKEEAKWLSPNNPSVWRQHLTMLDGGSMRVPDGKTMVFAGLDEEGPRQTARETPPLMLSHSCLRQGSPQLGIGAVCASISEKRVATVFLLNDGVVLGPQIEAARGDGVWSATSGGLQMLDFLVWAVPWIRKEMRLDASDVDVRLEEMDACFYPGCGRTRRRAVIGGVMGRIVHGVRPTGQDATPTTTQLAFGAFELRPSKRIPKTGSPLLNIMVDVPALGQIHRLATSRAWGKSKSVGAFLHPAHLPDDTLEEVQRCRVGATAAVRLLDLDTGHVVQAEGKAYFAISYVWAMLSDAEAVPLLMQLGQELGLRYAWIDRLCIDQKSTVDKLQQLPVMGKIYVEAAVTVVLMNDIDSHGLSLAETRESVFSHPWWSRGWTFQEGLMARMSVIRLKGTWMQAWQLEGKESPWNWMDTNLECNAAGTCLKYSAPNALVPWAHMRIALGHLAAVVEADATKWLHAMASRKFTLPQDRLYGMLGLLPPSITARIPVSYAISEAQIIGNFVAAGLMGAECLLGSSASHSTEPGRCWLPETIENMIGLSKGKMDWEMSLAGDMASLKGLLIENVDDTTMNLKADGQHDSELALWRAVARSLGISHPLLVLPGAHAILYEVEVVTKDTLHWRSGRVVWDQPGPTRDVCLTWIVGAALAEPARCLDTGVV</sequence>
<evidence type="ECO:0000313" key="2">
    <source>
        <dbReference type="EMBL" id="KAK3934551.1"/>
    </source>
</evidence>
<dbReference type="Pfam" id="PF06985">
    <property type="entry name" value="HET"/>
    <property type="match status" value="1"/>
</dbReference>
<proteinExistence type="predicted"/>
<name>A0AAN6RZT9_9PEZI</name>
<accession>A0AAN6RZT9</accession>
<organism evidence="2 3">
    <name type="scientific">Diplogelasinospora grovesii</name>
    <dbReference type="NCBI Taxonomy" id="303347"/>
    <lineage>
        <taxon>Eukaryota</taxon>
        <taxon>Fungi</taxon>
        <taxon>Dikarya</taxon>
        <taxon>Ascomycota</taxon>
        <taxon>Pezizomycotina</taxon>
        <taxon>Sordariomycetes</taxon>
        <taxon>Sordariomycetidae</taxon>
        <taxon>Sordariales</taxon>
        <taxon>Diplogelasinosporaceae</taxon>
        <taxon>Diplogelasinospora</taxon>
    </lineage>
</organism>
<evidence type="ECO:0000259" key="1">
    <source>
        <dbReference type="Pfam" id="PF06985"/>
    </source>
</evidence>
<dbReference type="InterPro" id="IPR052895">
    <property type="entry name" value="HetReg/Transcr_Mod"/>
</dbReference>
<evidence type="ECO:0000313" key="3">
    <source>
        <dbReference type="Proteomes" id="UP001303473"/>
    </source>
</evidence>
<dbReference type="PANTHER" id="PTHR24148">
    <property type="entry name" value="ANKYRIN REPEAT DOMAIN-CONTAINING PROTEIN 39 HOMOLOG-RELATED"/>
    <property type="match status" value="1"/>
</dbReference>
<dbReference type="InterPro" id="IPR010730">
    <property type="entry name" value="HET"/>
</dbReference>
<comment type="caution">
    <text evidence="2">The sequence shown here is derived from an EMBL/GenBank/DDBJ whole genome shotgun (WGS) entry which is preliminary data.</text>
</comment>
<dbReference type="Proteomes" id="UP001303473">
    <property type="component" value="Unassembled WGS sequence"/>
</dbReference>
<dbReference type="AlphaFoldDB" id="A0AAN6RZT9"/>
<keyword evidence="3" id="KW-1185">Reference proteome</keyword>
<feature type="domain" description="Heterokaryon incompatibility" evidence="1">
    <location>
        <begin position="377"/>
        <end position="431"/>
    </location>
</feature>
<gene>
    <name evidence="2" type="ORF">QBC46DRAFT_399478</name>
</gene>
<dbReference type="PANTHER" id="PTHR24148:SF64">
    <property type="entry name" value="HETEROKARYON INCOMPATIBILITY DOMAIN-CONTAINING PROTEIN"/>
    <property type="match status" value="1"/>
</dbReference>
<protein>
    <recommendedName>
        <fullName evidence="1">Heterokaryon incompatibility domain-containing protein</fullName>
    </recommendedName>
</protein>